<accession>A0A0K1Q2F8</accession>
<evidence type="ECO:0000313" key="2">
    <source>
        <dbReference type="EMBL" id="AKU99917.1"/>
    </source>
</evidence>
<feature type="coiled-coil region" evidence="1">
    <location>
        <begin position="23"/>
        <end position="50"/>
    </location>
</feature>
<proteinExistence type="predicted"/>
<dbReference type="KEGG" id="llu:AKJ09_06581"/>
<reference evidence="2 3" key="1">
    <citation type="submission" date="2015-08" db="EMBL/GenBank/DDBJ databases">
        <authorList>
            <person name="Babu N.S."/>
            <person name="Beckwith C.J."/>
            <person name="Beseler K.G."/>
            <person name="Brison A."/>
            <person name="Carone J.V."/>
            <person name="Caskin T.P."/>
            <person name="Diamond M."/>
            <person name="Durham M.E."/>
            <person name="Foxe J.M."/>
            <person name="Go M."/>
            <person name="Henderson B.A."/>
            <person name="Jones I.B."/>
            <person name="McGettigan J.A."/>
            <person name="Micheletti S.J."/>
            <person name="Nasrallah M.E."/>
            <person name="Ortiz D."/>
            <person name="Piller C.R."/>
            <person name="Privatt S.R."/>
            <person name="Schneider S.L."/>
            <person name="Sharp S."/>
            <person name="Smith T.C."/>
            <person name="Stanton J.D."/>
            <person name="Ullery H.E."/>
            <person name="Wilson R.J."/>
            <person name="Serrano M.G."/>
            <person name="Buck G."/>
            <person name="Lee V."/>
            <person name="Wang Y."/>
            <person name="Carvalho R."/>
            <person name="Voegtly L."/>
            <person name="Shi R."/>
            <person name="Duckworth R."/>
            <person name="Johnson A."/>
            <person name="Loviza R."/>
            <person name="Walstead R."/>
            <person name="Shah Z."/>
            <person name="Kiflezghi M."/>
            <person name="Wade K."/>
            <person name="Ball S.L."/>
            <person name="Bradley K.W."/>
            <person name="Asai D.J."/>
            <person name="Bowman C.A."/>
            <person name="Russell D.A."/>
            <person name="Pope W.H."/>
            <person name="Jacobs-Sera D."/>
            <person name="Hendrix R.W."/>
            <person name="Hatfull G.F."/>
        </authorList>
    </citation>
    <scope>NUCLEOTIDE SEQUENCE [LARGE SCALE GENOMIC DNA]</scope>
    <source>
        <strain evidence="2 3">DSM 27648</strain>
    </source>
</reference>
<dbReference type="Proteomes" id="UP000064967">
    <property type="component" value="Chromosome"/>
</dbReference>
<name>A0A0K1Q2F8_9BACT</name>
<keyword evidence="3" id="KW-1185">Reference proteome</keyword>
<evidence type="ECO:0000256" key="1">
    <source>
        <dbReference type="SAM" id="Coils"/>
    </source>
</evidence>
<dbReference type="EMBL" id="CP012333">
    <property type="protein sequence ID" value="AKU99917.1"/>
    <property type="molecule type" value="Genomic_DNA"/>
</dbReference>
<protein>
    <submittedName>
        <fullName evidence="2">Uncharacterized protein</fullName>
    </submittedName>
</protein>
<sequence>MRAMLMVEDNLFNQQKSADARREAADKAEMEAAKKAVDSMREEANDTLKQAIVSGSIQMAASAAQGVSAGLSIRANDLNSGAKAFEKSANDALQKSSGEALKQSEQFARNAAEMSSKAQLMEHWAQGIKASADFVATTGGALSKGFDYELKQDQADKAQHDLDAKAANQRSQAYADFSRDAHDLATRTLQKLDEILQARNQTALAIIRA</sequence>
<organism evidence="2 3">
    <name type="scientific">Labilithrix luteola</name>
    <dbReference type="NCBI Taxonomy" id="1391654"/>
    <lineage>
        <taxon>Bacteria</taxon>
        <taxon>Pseudomonadati</taxon>
        <taxon>Myxococcota</taxon>
        <taxon>Polyangia</taxon>
        <taxon>Polyangiales</taxon>
        <taxon>Labilitrichaceae</taxon>
        <taxon>Labilithrix</taxon>
    </lineage>
</organism>
<dbReference type="RefSeq" id="WP_146651295.1">
    <property type="nucleotide sequence ID" value="NZ_CP012333.1"/>
</dbReference>
<evidence type="ECO:0000313" key="3">
    <source>
        <dbReference type="Proteomes" id="UP000064967"/>
    </source>
</evidence>
<gene>
    <name evidence="2" type="ORF">AKJ09_06581</name>
</gene>
<keyword evidence="1" id="KW-0175">Coiled coil</keyword>
<dbReference type="AlphaFoldDB" id="A0A0K1Q2F8"/>